<evidence type="ECO:0000313" key="3">
    <source>
        <dbReference type="Proteomes" id="UP000253529"/>
    </source>
</evidence>
<dbReference type="Pfam" id="PF12973">
    <property type="entry name" value="Cupin_7"/>
    <property type="match status" value="1"/>
</dbReference>
<dbReference type="InterPro" id="IPR014710">
    <property type="entry name" value="RmlC-like_jellyroll"/>
</dbReference>
<evidence type="ECO:0000313" key="2">
    <source>
        <dbReference type="EMBL" id="RBP09827.1"/>
    </source>
</evidence>
<dbReference type="EMBL" id="QNRK01000020">
    <property type="protein sequence ID" value="RBP09827.1"/>
    <property type="molecule type" value="Genomic_DNA"/>
</dbReference>
<dbReference type="InterPro" id="IPR012807">
    <property type="entry name" value="Anti-sigma_ChrR"/>
</dbReference>
<dbReference type="InterPro" id="IPR025979">
    <property type="entry name" value="ChrR-like_cupin_dom"/>
</dbReference>
<dbReference type="Proteomes" id="UP000253529">
    <property type="component" value="Unassembled WGS sequence"/>
</dbReference>
<dbReference type="CDD" id="cd20301">
    <property type="entry name" value="cupin_ChrR"/>
    <property type="match status" value="1"/>
</dbReference>
<keyword evidence="3" id="KW-1185">Reference proteome</keyword>
<dbReference type="AlphaFoldDB" id="A0A366F5C6"/>
<reference evidence="2 3" key="1">
    <citation type="submission" date="2018-06" db="EMBL/GenBank/DDBJ databases">
        <title>Genomic Encyclopedia of Type Strains, Phase IV (KMG-IV): sequencing the most valuable type-strain genomes for metagenomic binning, comparative biology and taxonomic classification.</title>
        <authorList>
            <person name="Goeker M."/>
        </authorList>
    </citation>
    <scope>NUCLEOTIDE SEQUENCE [LARGE SCALE GENOMIC DNA]</scope>
    <source>
        <strain evidence="2 3">DSM 24875</strain>
    </source>
</reference>
<dbReference type="Gene3D" id="2.60.120.10">
    <property type="entry name" value="Jelly Rolls"/>
    <property type="match status" value="1"/>
</dbReference>
<protein>
    <submittedName>
        <fullName evidence="2">ChrR-like anti-ECFsigma factor</fullName>
    </submittedName>
</protein>
<dbReference type="RefSeq" id="WP_113890580.1">
    <property type="nucleotide sequence ID" value="NZ_QNRK01000020.1"/>
</dbReference>
<name>A0A366F5C6_9HYPH</name>
<dbReference type="SUPFAM" id="SSF51182">
    <property type="entry name" value="RmlC-like cupins"/>
    <property type="match status" value="1"/>
</dbReference>
<organism evidence="2 3">
    <name type="scientific">Roseiarcus fermentans</name>
    <dbReference type="NCBI Taxonomy" id="1473586"/>
    <lineage>
        <taxon>Bacteria</taxon>
        <taxon>Pseudomonadati</taxon>
        <taxon>Pseudomonadota</taxon>
        <taxon>Alphaproteobacteria</taxon>
        <taxon>Hyphomicrobiales</taxon>
        <taxon>Roseiarcaceae</taxon>
        <taxon>Roseiarcus</taxon>
    </lineage>
</organism>
<accession>A0A366F5C6</accession>
<dbReference type="Gene3D" id="1.10.10.1320">
    <property type="entry name" value="Anti-sigma factor, zinc-finger domain"/>
    <property type="match status" value="1"/>
</dbReference>
<proteinExistence type="predicted"/>
<sequence>MTIEHHPDESMLAAYAAGVIDLGQRIALATHLHVCARCRDFVRAMERAGGVFLEDAEPRPMSADALGRTLARLDEPPPPPSPAAAEAPDAPIELPAFVRRYAFGPWRFVAPRVRMRPIRLPEPGPTRVFLLKSAPNTALLEHAHTALEMTCVLSGAFRHDGGRYGPGDFDLGDDTVRHRPTVEDGEDCVSLVAMQGDLRWKGVWGRLAQPFIRL</sequence>
<evidence type="ECO:0000259" key="1">
    <source>
        <dbReference type="Pfam" id="PF12973"/>
    </source>
</evidence>
<dbReference type="OrthoDB" id="2988517at2"/>
<dbReference type="InterPro" id="IPR011051">
    <property type="entry name" value="RmlC_Cupin_sf"/>
</dbReference>
<comment type="caution">
    <text evidence="2">The sequence shown here is derived from an EMBL/GenBank/DDBJ whole genome shotgun (WGS) entry which is preliminary data.</text>
</comment>
<feature type="domain" description="ChrR-like cupin" evidence="1">
    <location>
        <begin position="105"/>
        <end position="193"/>
    </location>
</feature>
<gene>
    <name evidence="2" type="ORF">DFR50_12027</name>
</gene>
<dbReference type="InterPro" id="IPR041916">
    <property type="entry name" value="Anti_sigma_zinc_sf"/>
</dbReference>
<dbReference type="NCBIfam" id="TIGR02451">
    <property type="entry name" value="anti_sig_ChrR"/>
    <property type="match status" value="1"/>
</dbReference>